<dbReference type="InterPro" id="IPR026875">
    <property type="entry name" value="PHydrolase_assoc_dom"/>
</dbReference>
<sequence length="158" mass="18459">MRRADRIAYINHDIDDAVRGGILKPFELPRQSLTVLGDTHSKRINTMILDIVRSSEGQPFVRMSDEVREASEELRDFLFTRVYNDSWRAQEEKRCDFVLTSLYTHYCENPTSMPPEYVQIVYREGVDRAVCDFLACMTDRYATDDFTALFVPNDFAIR</sequence>
<dbReference type="AlphaFoldDB" id="A0A645H4F1"/>
<evidence type="ECO:0000313" key="3">
    <source>
        <dbReference type="EMBL" id="MPN33202.1"/>
    </source>
</evidence>
<protein>
    <submittedName>
        <fullName evidence="3">Deoxyguanosinetriphosphate triphosphohydrolase-like protein</fullName>
    </submittedName>
</protein>
<feature type="domain" description="Phosphohydrolase-associated" evidence="2">
    <location>
        <begin position="61"/>
        <end position="145"/>
    </location>
</feature>
<dbReference type="EMBL" id="VSSQ01085593">
    <property type="protein sequence ID" value="MPN33202.1"/>
    <property type="molecule type" value="Genomic_DNA"/>
</dbReference>
<gene>
    <name evidence="3" type="ORF">SDC9_180686</name>
</gene>
<dbReference type="Gene3D" id="1.10.3210.10">
    <property type="entry name" value="Hypothetical protein af1432"/>
    <property type="match status" value="1"/>
</dbReference>
<dbReference type="GO" id="GO:0016787">
    <property type="term" value="F:hydrolase activity"/>
    <property type="evidence" value="ECO:0007669"/>
    <property type="project" value="UniProtKB-KW"/>
</dbReference>
<name>A0A645H4F1_9ZZZZ</name>
<comment type="caution">
    <text evidence="3">The sequence shown here is derived from an EMBL/GenBank/DDBJ whole genome shotgun (WGS) entry which is preliminary data.</text>
</comment>
<keyword evidence="1 3" id="KW-0378">Hydrolase</keyword>
<dbReference type="SUPFAM" id="SSF109604">
    <property type="entry name" value="HD-domain/PDEase-like"/>
    <property type="match status" value="1"/>
</dbReference>
<organism evidence="3">
    <name type="scientific">bioreactor metagenome</name>
    <dbReference type="NCBI Taxonomy" id="1076179"/>
    <lineage>
        <taxon>unclassified sequences</taxon>
        <taxon>metagenomes</taxon>
        <taxon>ecological metagenomes</taxon>
    </lineage>
</organism>
<accession>A0A645H4F1</accession>
<dbReference type="Pfam" id="PF13286">
    <property type="entry name" value="HD_assoc"/>
    <property type="match status" value="1"/>
</dbReference>
<reference evidence="3" key="1">
    <citation type="submission" date="2019-08" db="EMBL/GenBank/DDBJ databases">
        <authorList>
            <person name="Kucharzyk K."/>
            <person name="Murdoch R.W."/>
            <person name="Higgins S."/>
            <person name="Loffler F."/>
        </authorList>
    </citation>
    <scope>NUCLEOTIDE SEQUENCE</scope>
</reference>
<evidence type="ECO:0000256" key="1">
    <source>
        <dbReference type="ARBA" id="ARBA00022801"/>
    </source>
</evidence>
<proteinExistence type="predicted"/>
<evidence type="ECO:0000259" key="2">
    <source>
        <dbReference type="Pfam" id="PF13286"/>
    </source>
</evidence>